<dbReference type="OrthoDB" id="5959890at2759"/>
<reference evidence="1 2" key="1">
    <citation type="journal article" date="2018" name="Sci. Rep.">
        <title>Comparative analysis of the Pocillopora damicornis genome highlights role of immune system in coral evolution.</title>
        <authorList>
            <person name="Cunning R."/>
            <person name="Bay R.A."/>
            <person name="Gillette P."/>
            <person name="Baker A.C."/>
            <person name="Traylor-Knowles N."/>
        </authorList>
    </citation>
    <scope>NUCLEOTIDE SEQUENCE [LARGE SCALE GENOMIC DNA]</scope>
    <source>
        <strain evidence="1">RSMAS</strain>
        <tissue evidence="1">Whole animal</tissue>
    </source>
</reference>
<evidence type="ECO:0000313" key="1">
    <source>
        <dbReference type="EMBL" id="RMX43136.1"/>
    </source>
</evidence>
<proteinExistence type="predicted"/>
<evidence type="ECO:0000313" key="2">
    <source>
        <dbReference type="Proteomes" id="UP000275408"/>
    </source>
</evidence>
<comment type="caution">
    <text evidence="1">The sequence shown here is derived from an EMBL/GenBank/DDBJ whole genome shotgun (WGS) entry which is preliminary data.</text>
</comment>
<sequence length="195" mass="22497">MDKDSRARELSLTRSLHTALKVKDSKTGKVILKDNVFEDAKLEEHINHIEHLQKKEESRLRWEKEFMKKRLLRRGKSNPELLTLPPIEVGGRLSCSPRISRSVKKRYINMEEFCSDDSSPERSLHCSLEEIQEKPRLSVVSTRSLLASHPQSATLPALLSPSLTRKDSMNDPRFRKLLQNLVPKTELKKTMSSEI</sequence>
<protein>
    <submittedName>
        <fullName evidence="1">Uncharacterized protein</fullName>
    </submittedName>
</protein>
<organism evidence="1 2">
    <name type="scientific">Pocillopora damicornis</name>
    <name type="common">Cauliflower coral</name>
    <name type="synonym">Millepora damicornis</name>
    <dbReference type="NCBI Taxonomy" id="46731"/>
    <lineage>
        <taxon>Eukaryota</taxon>
        <taxon>Metazoa</taxon>
        <taxon>Cnidaria</taxon>
        <taxon>Anthozoa</taxon>
        <taxon>Hexacorallia</taxon>
        <taxon>Scleractinia</taxon>
        <taxon>Astrocoeniina</taxon>
        <taxon>Pocilloporidae</taxon>
        <taxon>Pocillopora</taxon>
    </lineage>
</organism>
<gene>
    <name evidence="1" type="ORF">pdam_00006883</name>
</gene>
<dbReference type="AlphaFoldDB" id="A0A3M6TP63"/>
<keyword evidence="2" id="KW-1185">Reference proteome</keyword>
<dbReference type="Proteomes" id="UP000275408">
    <property type="component" value="Unassembled WGS sequence"/>
</dbReference>
<name>A0A3M6TP63_POCDA</name>
<accession>A0A3M6TP63</accession>
<dbReference type="EMBL" id="RCHS01003243">
    <property type="protein sequence ID" value="RMX43136.1"/>
    <property type="molecule type" value="Genomic_DNA"/>
</dbReference>